<keyword evidence="11" id="KW-0325">Glycoprotein</keyword>
<dbReference type="InterPro" id="IPR006652">
    <property type="entry name" value="Kelch_1"/>
</dbReference>
<dbReference type="CDD" id="cd18265">
    <property type="entry name" value="BTB_POZ_KLHL35"/>
    <property type="match status" value="1"/>
</dbReference>
<dbReference type="PROSITE" id="PS51704">
    <property type="entry name" value="GP_PDE"/>
    <property type="match status" value="1"/>
</dbReference>
<dbReference type="InterPro" id="IPR011333">
    <property type="entry name" value="SKP1/BTB/POZ_sf"/>
</dbReference>
<feature type="transmembrane region" description="Helical" evidence="12">
    <location>
        <begin position="86"/>
        <end position="114"/>
    </location>
</feature>
<dbReference type="InterPro" id="IPR000210">
    <property type="entry name" value="BTB/POZ_dom"/>
</dbReference>
<dbReference type="PANTHER" id="PTHR23344">
    <property type="entry name" value="GLYCEROPHOSPHORYL DIESTER PHOSPHODIESTERASE"/>
    <property type="match status" value="1"/>
</dbReference>
<dbReference type="Xenbase" id="XB-GENE-5789660">
    <property type="gene designation" value="gdpd5"/>
</dbReference>
<evidence type="ECO:0000256" key="6">
    <source>
        <dbReference type="ARBA" id="ARBA00022692"/>
    </source>
</evidence>
<reference evidence="15" key="2">
    <citation type="submission" date="2020-05" db="UniProtKB">
        <authorList>
            <consortium name="Ensembl"/>
        </authorList>
    </citation>
    <scope>IDENTIFICATION</scope>
</reference>
<dbReference type="CDD" id="cd18463">
    <property type="entry name" value="BACK_KLHL24"/>
    <property type="match status" value="1"/>
</dbReference>
<dbReference type="SMART" id="SM00225">
    <property type="entry name" value="BTB"/>
    <property type="match status" value="1"/>
</dbReference>
<dbReference type="GO" id="GO:0006629">
    <property type="term" value="P:lipid metabolic process"/>
    <property type="evidence" value="ECO:0007669"/>
    <property type="project" value="InterPro"/>
</dbReference>
<evidence type="ECO:0000256" key="7">
    <source>
        <dbReference type="ARBA" id="ARBA00022737"/>
    </source>
</evidence>
<keyword evidence="4" id="KW-0880">Kelch repeat</keyword>
<dbReference type="Gene3D" id="1.25.40.420">
    <property type="match status" value="1"/>
</dbReference>
<feature type="transmembrane region" description="Helical" evidence="12">
    <location>
        <begin position="42"/>
        <end position="63"/>
    </location>
</feature>
<comment type="subcellular location">
    <subcellularLocation>
        <location evidence="2">Cytoplasm</location>
    </subcellularLocation>
    <subcellularLocation>
        <location evidence="1">Endomembrane system</location>
        <topology evidence="1">Multi-pass membrane protein</topology>
    </subcellularLocation>
</comment>
<name>A0A6I8QH15_XENTR</name>
<organism evidence="15">
    <name type="scientific">Xenopus tropicalis</name>
    <name type="common">Western clawed frog</name>
    <name type="synonym">Silurana tropicalis</name>
    <dbReference type="NCBI Taxonomy" id="8364"/>
    <lineage>
        <taxon>Eukaryota</taxon>
        <taxon>Metazoa</taxon>
        <taxon>Chordata</taxon>
        <taxon>Craniata</taxon>
        <taxon>Vertebrata</taxon>
        <taxon>Euteleostomi</taxon>
        <taxon>Amphibia</taxon>
        <taxon>Batrachia</taxon>
        <taxon>Anura</taxon>
        <taxon>Pipoidea</taxon>
        <taxon>Pipidae</taxon>
        <taxon>Xenopodinae</taxon>
        <taxon>Xenopus</taxon>
        <taxon>Silurana</taxon>
    </lineage>
</organism>
<keyword evidence="9 12" id="KW-1133">Transmembrane helix</keyword>
<dbReference type="GO" id="GO:0005737">
    <property type="term" value="C:cytoplasm"/>
    <property type="evidence" value="ECO:0007669"/>
    <property type="project" value="UniProtKB-SubCell"/>
</dbReference>
<dbReference type="SMART" id="SM00612">
    <property type="entry name" value="Kelch"/>
    <property type="match status" value="6"/>
</dbReference>
<dbReference type="Pfam" id="PF24681">
    <property type="entry name" value="Kelch_KLHDC2_KLHL20_DRC7"/>
    <property type="match status" value="1"/>
</dbReference>
<evidence type="ECO:0000256" key="5">
    <source>
        <dbReference type="ARBA" id="ARBA00022490"/>
    </source>
</evidence>
<dbReference type="Pfam" id="PF01344">
    <property type="entry name" value="Kelch_1"/>
    <property type="match status" value="1"/>
</dbReference>
<keyword evidence="5" id="KW-0963">Cytoplasm</keyword>
<dbReference type="FunFam" id="3.20.20.190:FF:000028">
    <property type="entry name" value="Glycerophosphodiester phosphodiesterase domain-containing protein 5"/>
    <property type="match status" value="1"/>
</dbReference>
<dbReference type="PROSITE" id="PS50097">
    <property type="entry name" value="BTB"/>
    <property type="match status" value="1"/>
</dbReference>
<evidence type="ECO:0000256" key="4">
    <source>
        <dbReference type="ARBA" id="ARBA00022441"/>
    </source>
</evidence>
<dbReference type="SUPFAM" id="SSF51695">
    <property type="entry name" value="PLC-like phosphodiesterases"/>
    <property type="match status" value="1"/>
</dbReference>
<dbReference type="InterPro" id="IPR030601">
    <property type="entry name" value="KLHL35_BTB_POZ_dom"/>
</dbReference>
<keyword evidence="7" id="KW-0677">Repeat</keyword>
<feature type="transmembrane region" description="Helical" evidence="12">
    <location>
        <begin position="126"/>
        <end position="146"/>
    </location>
</feature>
<dbReference type="InterPro" id="IPR030395">
    <property type="entry name" value="GP_PDE_dom"/>
</dbReference>
<evidence type="ECO:0000313" key="15">
    <source>
        <dbReference type="Ensembl" id="ENSXETP00000071627"/>
    </source>
</evidence>
<evidence type="ECO:0000256" key="12">
    <source>
        <dbReference type="SAM" id="Phobius"/>
    </source>
</evidence>
<evidence type="ECO:0000259" key="14">
    <source>
        <dbReference type="PROSITE" id="PS51704"/>
    </source>
</evidence>
<feature type="transmembrane region" description="Helical" evidence="12">
    <location>
        <begin position="189"/>
        <end position="209"/>
    </location>
</feature>
<accession>A0A6I8QH15</accession>
<feature type="domain" description="GP-PDE" evidence="14">
    <location>
        <begin position="228"/>
        <end position="486"/>
    </location>
</feature>
<dbReference type="InterPro" id="IPR017946">
    <property type="entry name" value="PLC-like_Pdiesterase_TIM-brl"/>
</dbReference>
<evidence type="ECO:0000256" key="3">
    <source>
        <dbReference type="ARBA" id="ARBA00007277"/>
    </source>
</evidence>
<dbReference type="Gene3D" id="3.30.710.10">
    <property type="entry name" value="Potassium Channel Kv1.1, Chain A"/>
    <property type="match status" value="1"/>
</dbReference>
<sequence length="1111" mass="125663">MVKHQPLQYYEPQLCLSCLTGIYGCRWKRYQRSHDDTTKWELLWFVILTFTFFLTLTWFYFWWEIHNDYNEFNWFLYNRTGHWDDWSIPILITTAAGFTYITALLMLALGHIAVGQQMNLHWLHKGFLGVILVATVIAMASMGEMWEEEWDVLFISFQATAPFLHIGALGAITLLSWIIAGQFARSEKAIFQMFIIIAYLAVVIALYLVPLTISSPCLMDKKDLGVKPQIFGHRGAPMLAPENTLMSFQRALEHQAYGLQADVMISYDGVPFLMHDRTLRRTTNIDGVFPELSFVHSSMINWTDLERLNAGDWFLKTDPFWTASSLSPSDATQAGNQSVCKLSELLVLAKEYNATVLLKVPPLPYEHPYADSYINLTVSTILASGISENLVIWVSDAQRALVRDMAPGFQQASERKRDATSVRESGIAVLNLRYTDIQPEEIREYSAENLTLNTYTVNEPWLYSVLWCSGVQSVTSDASHVLSKVPFPVWLMPPDEYYLIWITSDVISFTVIVGVFILQNYHLIRMHQPSKEELLYGTNGLENSNQEQRGEKLPMRLCNESCHALDILQSLNIYRKTGVFTDIVLVIDGRDYPCHKAILSSCSSYFRAMFGGHLKESQLDIVEIQNISSPVMDVLLEYMYGGSLLIEEDNVVGILEASDLLHMNKLRDACVKFLENQLHPCNCVGIMKFADSFSISTLSEKSKKLMLEGFAEVSCHEEFLDLSKEELVEYLSNKHLVVRKEEEVFEAVMKWVNKDGLVRSKNLKDLLELVKLPLLDPAYFLEKVEMDKTIQGCMECFPLLHEARMYYILGNQVNPLRVTPRRFTDLSEVIVIIGGCDKKGLLKLPFTDSYHPKGGHWTALASMPGYAKSEFAACMLKNNIYISGGQINSSDVWMLNTQLNSWLRIASLNKGRCRHKMVTLKGEIYAVGGFDGVQRLASVECYNIFTNTWTIGPPMLEAVSSAAVVTCMNKIYVIGGAIESNTNTRKVQCFDPEENKWTFLEESPFCQRCINAVELEGTIYVVGGLLSSIFSFDPAKDHWSEAACLPAPLESCGVTVCGGKIYILGGRDDNGEGTDKVVTFDPKTGLVEMESPMQRCTSYHGCVTILQRTET</sequence>
<dbReference type="AlphaFoldDB" id="A0A6I8QH15"/>
<dbReference type="GO" id="GO:0045597">
    <property type="term" value="P:positive regulation of cell differentiation"/>
    <property type="evidence" value="ECO:0007669"/>
    <property type="project" value="UniProtKB-ARBA"/>
</dbReference>
<dbReference type="SMART" id="SM00875">
    <property type="entry name" value="BACK"/>
    <property type="match status" value="1"/>
</dbReference>
<dbReference type="PROSITE" id="PS51257">
    <property type="entry name" value="PROKAR_LIPOPROTEIN"/>
    <property type="match status" value="1"/>
</dbReference>
<evidence type="ECO:0000259" key="13">
    <source>
        <dbReference type="PROSITE" id="PS50097"/>
    </source>
</evidence>
<comment type="similarity">
    <text evidence="3">Belongs to the glycerophosphoryl diester phosphodiesterase family.</text>
</comment>
<dbReference type="InterPro" id="IPR011705">
    <property type="entry name" value="BACK"/>
</dbReference>
<keyword evidence="8" id="KW-0378">Hydrolase</keyword>
<proteinExistence type="inferred from homology"/>
<dbReference type="InterPro" id="IPR047071">
    <property type="entry name" value="KLHL24_BACK"/>
</dbReference>
<dbReference type="InParanoid" id="A0A6I8QH15"/>
<dbReference type="Gene3D" id="2.120.10.80">
    <property type="entry name" value="Kelch-type beta propeller"/>
    <property type="match status" value="1"/>
</dbReference>
<gene>
    <name evidence="15" type="primary">gdpd5</name>
</gene>
<dbReference type="GO" id="GO:0012505">
    <property type="term" value="C:endomembrane system"/>
    <property type="evidence" value="ECO:0007669"/>
    <property type="project" value="UniProtKB-SubCell"/>
</dbReference>
<dbReference type="Pfam" id="PF03009">
    <property type="entry name" value="GDPD"/>
    <property type="match status" value="1"/>
</dbReference>
<keyword evidence="10 12" id="KW-0472">Membrane</keyword>
<keyword evidence="6 12" id="KW-0812">Transmembrane</keyword>
<dbReference type="SUPFAM" id="SSF54695">
    <property type="entry name" value="POZ domain"/>
    <property type="match status" value="1"/>
</dbReference>
<reference evidence="15" key="1">
    <citation type="journal article" date="2010" name="Science">
        <title>The genome of the Western clawed frog Xenopus tropicalis.</title>
        <authorList>
            <person name="Hellsten U."/>
            <person name="Harland R.M."/>
            <person name="Gilchrist M.J."/>
            <person name="Hendrix D."/>
            <person name="Jurka J."/>
            <person name="Kapitonov V."/>
            <person name="Ovcharenko I."/>
            <person name="Putnam N.H."/>
            <person name="Shu S."/>
            <person name="Taher L."/>
            <person name="Blitz I.L."/>
            <person name="Blumberg B."/>
            <person name="Dichmann D.S."/>
            <person name="Dubchak I."/>
            <person name="Amaya E."/>
            <person name="Detter J.C."/>
            <person name="Fletcher R."/>
            <person name="Gerhard D.S."/>
            <person name="Goodstein D."/>
            <person name="Graves T."/>
            <person name="Grigoriev I.V."/>
            <person name="Grimwood J."/>
            <person name="Kawashima T."/>
            <person name="Lindquist E."/>
            <person name="Lucas S.M."/>
            <person name="Mead P.E."/>
            <person name="Mitros T."/>
            <person name="Ogino H."/>
            <person name="Ohta Y."/>
            <person name="Poliakov A.V."/>
            <person name="Pollet N."/>
            <person name="Robert J."/>
            <person name="Salamov A."/>
            <person name="Sater A.K."/>
            <person name="Schmutz J."/>
            <person name="Terry A."/>
            <person name="Vize P.D."/>
            <person name="Warren W.C."/>
            <person name="Wells D."/>
            <person name="Wills A."/>
            <person name="Wilson R.K."/>
            <person name="Zimmerman L.B."/>
            <person name="Zorn A.M."/>
            <person name="Grainger R."/>
            <person name="Grammer T."/>
            <person name="Khokha M.K."/>
            <person name="Richardson P.M."/>
            <person name="Rokhsar D.S."/>
        </authorList>
    </citation>
    <scope>NUCLEOTIDE SEQUENCE [LARGE SCALE GENOMIC DNA]</scope>
    <source>
        <strain evidence="15">Nigerian</strain>
    </source>
</reference>
<dbReference type="Pfam" id="PF07707">
    <property type="entry name" value="BACK"/>
    <property type="match status" value="1"/>
</dbReference>
<dbReference type="SUPFAM" id="SSF117281">
    <property type="entry name" value="Kelch motif"/>
    <property type="match status" value="1"/>
</dbReference>
<feature type="domain" description="BTB" evidence="13">
    <location>
        <begin position="581"/>
        <end position="648"/>
    </location>
</feature>
<dbReference type="PANTHER" id="PTHR23344:SF6">
    <property type="entry name" value="GLYCEROPHOSPHODIESTER PHOSPHODIESTERASE DOMAIN-CONTAINING PROTEIN 5"/>
    <property type="match status" value="1"/>
</dbReference>
<dbReference type="GO" id="GO:0008081">
    <property type="term" value="F:phosphoric diester hydrolase activity"/>
    <property type="evidence" value="ECO:0007669"/>
    <property type="project" value="InterPro"/>
</dbReference>
<dbReference type="GeneTree" id="ENSGT00940000161093"/>
<dbReference type="InterPro" id="IPR015915">
    <property type="entry name" value="Kelch-typ_b-propeller"/>
</dbReference>
<dbReference type="Gene3D" id="3.20.20.190">
    <property type="entry name" value="Phosphatidylinositol (PI) phosphodiesterase"/>
    <property type="match status" value="1"/>
</dbReference>
<evidence type="ECO:0000256" key="8">
    <source>
        <dbReference type="ARBA" id="ARBA00022801"/>
    </source>
</evidence>
<dbReference type="Ensembl" id="ENSXETT00000103476">
    <property type="protein sequence ID" value="ENSXETP00000071627"/>
    <property type="gene ID" value="ENSXETG00000015053"/>
</dbReference>
<evidence type="ECO:0000256" key="11">
    <source>
        <dbReference type="ARBA" id="ARBA00023180"/>
    </source>
</evidence>
<dbReference type="Pfam" id="PF00651">
    <property type="entry name" value="BTB"/>
    <property type="match status" value="1"/>
</dbReference>
<dbReference type="FunFam" id="1.25.40.420:FF:000001">
    <property type="entry name" value="Kelch-like family member 12"/>
    <property type="match status" value="1"/>
</dbReference>
<evidence type="ECO:0000256" key="1">
    <source>
        <dbReference type="ARBA" id="ARBA00004127"/>
    </source>
</evidence>
<feature type="transmembrane region" description="Helical" evidence="12">
    <location>
        <begin position="152"/>
        <end position="177"/>
    </location>
</feature>
<evidence type="ECO:0000256" key="9">
    <source>
        <dbReference type="ARBA" id="ARBA00022989"/>
    </source>
</evidence>
<protein>
    <submittedName>
        <fullName evidence="15">Glycerophosphodiester phosphodiesterase domain containing 5</fullName>
    </submittedName>
</protein>
<evidence type="ECO:0000256" key="10">
    <source>
        <dbReference type="ARBA" id="ARBA00023136"/>
    </source>
</evidence>
<dbReference type="Bgee" id="ENSXETG00000015053">
    <property type="expression patterns" value="Expressed in ovary and 12 other cell types or tissues"/>
</dbReference>
<evidence type="ECO:0000256" key="2">
    <source>
        <dbReference type="ARBA" id="ARBA00004496"/>
    </source>
</evidence>